<accession>A0A4Y7PG24</accession>
<dbReference type="InterPro" id="IPR027417">
    <property type="entry name" value="P-loop_NTPase"/>
</dbReference>
<dbReference type="CDD" id="cd18793">
    <property type="entry name" value="SF2_C_SNF"/>
    <property type="match status" value="1"/>
</dbReference>
<organism evidence="5 6">
    <name type="scientific">Rickenella mellea</name>
    <dbReference type="NCBI Taxonomy" id="50990"/>
    <lineage>
        <taxon>Eukaryota</taxon>
        <taxon>Fungi</taxon>
        <taxon>Dikarya</taxon>
        <taxon>Basidiomycota</taxon>
        <taxon>Agaricomycotina</taxon>
        <taxon>Agaricomycetes</taxon>
        <taxon>Hymenochaetales</taxon>
        <taxon>Rickenellaceae</taxon>
        <taxon>Rickenella</taxon>
    </lineage>
</organism>
<evidence type="ECO:0000256" key="1">
    <source>
        <dbReference type="ARBA" id="ARBA00022741"/>
    </source>
</evidence>
<dbReference type="GO" id="GO:0016787">
    <property type="term" value="F:hydrolase activity"/>
    <property type="evidence" value="ECO:0007669"/>
    <property type="project" value="UniProtKB-KW"/>
</dbReference>
<dbReference type="Gene3D" id="3.40.50.300">
    <property type="entry name" value="P-loop containing nucleotide triphosphate hydrolases"/>
    <property type="match status" value="1"/>
</dbReference>
<evidence type="ECO:0000259" key="4">
    <source>
        <dbReference type="PROSITE" id="PS51194"/>
    </source>
</evidence>
<dbReference type="GO" id="GO:0005634">
    <property type="term" value="C:nucleus"/>
    <property type="evidence" value="ECO:0007669"/>
    <property type="project" value="TreeGrafter"/>
</dbReference>
<dbReference type="InterPro" id="IPR050628">
    <property type="entry name" value="SNF2_RAD54_helicase_TF"/>
</dbReference>
<dbReference type="PANTHER" id="PTHR45626">
    <property type="entry name" value="TRANSCRIPTION TERMINATION FACTOR 2-RELATED"/>
    <property type="match status" value="1"/>
</dbReference>
<feature type="non-terminal residue" evidence="5">
    <location>
        <position position="1"/>
    </location>
</feature>
<dbReference type="SMART" id="SM00490">
    <property type="entry name" value="HELICc"/>
    <property type="match status" value="1"/>
</dbReference>
<dbReference type="EMBL" id="ML170621">
    <property type="protein sequence ID" value="TDL13439.1"/>
    <property type="molecule type" value="Genomic_DNA"/>
</dbReference>
<dbReference type="OrthoDB" id="3270319at2759"/>
<dbReference type="Proteomes" id="UP000294933">
    <property type="component" value="Unassembled WGS sequence"/>
</dbReference>
<dbReference type="VEuPathDB" id="FungiDB:BD410DRAFT_735392"/>
<protein>
    <submittedName>
        <fullName evidence="5">P-loop containing nucleoside triphosphate hydrolase protein</fullName>
    </submittedName>
</protein>
<keyword evidence="1" id="KW-0547">Nucleotide-binding</keyword>
<sequence>VVTTLEQWEGNKSTKIESTVGMCKHILSRDDAPEIKFSNEGVITYPPLPEIPEGKKTPGKTDQILIYCEFAALIPCIVSVLKLHGIDALYIDGNMSSDKRHDTVNKFRSGRHGRVLIMSPVGTTGLNLSCANHVIFFDQPWSAQDEAQFIGRAYRMPQKKHVYVYHLIALGTTDVLMCRMAQGKSEMLKEFLQRNSAEGMLVIHGLQYNANSCTGFSQG</sequence>
<dbReference type="InterPro" id="IPR001650">
    <property type="entry name" value="Helicase_C-like"/>
</dbReference>
<name>A0A4Y7PG24_9AGAM</name>
<gene>
    <name evidence="5" type="ORF">BD410DRAFT_735392</name>
</gene>
<keyword evidence="3" id="KW-0067">ATP-binding</keyword>
<dbReference type="InterPro" id="IPR049730">
    <property type="entry name" value="SNF2/RAD54-like_C"/>
</dbReference>
<dbReference type="PROSITE" id="PS51194">
    <property type="entry name" value="HELICASE_CTER"/>
    <property type="match status" value="1"/>
</dbReference>
<dbReference type="GO" id="GO:0006281">
    <property type="term" value="P:DNA repair"/>
    <property type="evidence" value="ECO:0007669"/>
    <property type="project" value="TreeGrafter"/>
</dbReference>
<dbReference type="PANTHER" id="PTHR45626:SF26">
    <property type="entry name" value="FAMILY HELICASE, PUTATIVE (AFU_ORTHOLOGUE AFUA_2G09120)-RELATED"/>
    <property type="match status" value="1"/>
</dbReference>
<keyword evidence="2 5" id="KW-0378">Hydrolase</keyword>
<feature type="domain" description="Helicase C-terminal" evidence="4">
    <location>
        <begin position="47"/>
        <end position="203"/>
    </location>
</feature>
<dbReference type="Pfam" id="PF00271">
    <property type="entry name" value="Helicase_C"/>
    <property type="match status" value="1"/>
</dbReference>
<dbReference type="GO" id="GO:0005524">
    <property type="term" value="F:ATP binding"/>
    <property type="evidence" value="ECO:0007669"/>
    <property type="project" value="UniProtKB-KW"/>
</dbReference>
<proteinExistence type="predicted"/>
<dbReference type="GO" id="GO:0008094">
    <property type="term" value="F:ATP-dependent activity, acting on DNA"/>
    <property type="evidence" value="ECO:0007669"/>
    <property type="project" value="TreeGrafter"/>
</dbReference>
<evidence type="ECO:0000256" key="2">
    <source>
        <dbReference type="ARBA" id="ARBA00022801"/>
    </source>
</evidence>
<reference evidence="5 6" key="1">
    <citation type="submission" date="2018-06" db="EMBL/GenBank/DDBJ databases">
        <title>A transcriptomic atlas of mushroom development highlights an independent origin of complex multicellularity.</title>
        <authorList>
            <consortium name="DOE Joint Genome Institute"/>
            <person name="Krizsan K."/>
            <person name="Almasi E."/>
            <person name="Merenyi Z."/>
            <person name="Sahu N."/>
            <person name="Viragh M."/>
            <person name="Koszo T."/>
            <person name="Mondo S."/>
            <person name="Kiss B."/>
            <person name="Balint B."/>
            <person name="Kues U."/>
            <person name="Barry K."/>
            <person name="Hegedus J.C."/>
            <person name="Henrissat B."/>
            <person name="Johnson J."/>
            <person name="Lipzen A."/>
            <person name="Ohm R."/>
            <person name="Nagy I."/>
            <person name="Pangilinan J."/>
            <person name="Yan J."/>
            <person name="Xiong Y."/>
            <person name="Grigoriev I.V."/>
            <person name="Hibbett D.S."/>
            <person name="Nagy L.G."/>
        </authorList>
    </citation>
    <scope>NUCLEOTIDE SEQUENCE [LARGE SCALE GENOMIC DNA]</scope>
    <source>
        <strain evidence="5 6">SZMC22713</strain>
    </source>
</reference>
<evidence type="ECO:0000313" key="6">
    <source>
        <dbReference type="Proteomes" id="UP000294933"/>
    </source>
</evidence>
<evidence type="ECO:0000256" key="3">
    <source>
        <dbReference type="ARBA" id="ARBA00022840"/>
    </source>
</evidence>
<dbReference type="AlphaFoldDB" id="A0A4Y7PG24"/>
<evidence type="ECO:0000313" key="5">
    <source>
        <dbReference type="EMBL" id="TDL13439.1"/>
    </source>
</evidence>
<dbReference type="STRING" id="50990.A0A4Y7PG24"/>
<keyword evidence="6" id="KW-1185">Reference proteome</keyword>
<dbReference type="SUPFAM" id="SSF52540">
    <property type="entry name" value="P-loop containing nucleoside triphosphate hydrolases"/>
    <property type="match status" value="1"/>
</dbReference>